<reference evidence="1 2" key="1">
    <citation type="submission" date="2023-04" db="EMBL/GenBank/DDBJ databases">
        <title>A novel bacteria isolated from coastal sediment.</title>
        <authorList>
            <person name="Liu X.-J."/>
            <person name="Du Z.-J."/>
        </authorList>
    </citation>
    <scope>NUCLEOTIDE SEQUENCE [LARGE SCALE GENOMIC DNA]</scope>
    <source>
        <strain evidence="1 2">SDUM461003</strain>
    </source>
</reference>
<gene>
    <name evidence="1" type="ORF">QEH52_02065</name>
</gene>
<dbReference type="RefSeq" id="WP_308948303.1">
    <property type="nucleotide sequence ID" value="NZ_JARXHW010000003.1"/>
</dbReference>
<dbReference type="Proteomes" id="UP001225316">
    <property type="component" value="Unassembled WGS sequence"/>
</dbReference>
<evidence type="ECO:0000313" key="1">
    <source>
        <dbReference type="EMBL" id="MDQ8206276.1"/>
    </source>
</evidence>
<name>A0ABU1AQ23_9BACT</name>
<dbReference type="EMBL" id="JARXHW010000003">
    <property type="protein sequence ID" value="MDQ8206276.1"/>
    <property type="molecule type" value="Genomic_DNA"/>
</dbReference>
<evidence type="ECO:0000313" key="2">
    <source>
        <dbReference type="Proteomes" id="UP001225316"/>
    </source>
</evidence>
<keyword evidence="2" id="KW-1185">Reference proteome</keyword>
<accession>A0ABU1AQ23</accession>
<sequence length="618" mass="69054">MRAMLLLLGCGVGWWLHSSFVSELVSVESAEIVSASIGEAAEAQHPVGDEQSLRRQMLEVLYAEELPVNYREQLDVLQTLAEQNSLRGRERLKFDALIRYLADQDPVGLYAWAESNGDLHAPYRDAILTEALRVMAVREPLSALKRVQAMHSYWHRKIAYQAVFAEMMMEFSPDRVLDLTLDGDLAIFEQFRYVDIALLIAKEQPDRVFDIIDERFPVLRQNDARLGALLAIAEEDFERAEAIAAGMAGDELALQAQQVLYVQILKNGDFSKADELFAQSGPSEEKDNALNTLAYDPRGAPLEQSIAFIKKYASPAARAGLTEFLYAQSVVDAPETIVEVLEQEIRPEDHNRFFNSLAWRVRDAGAFEQTYAALESSEFRSAFLNQYISSISYSAPSDAAELFLKNQSEMTFSDGVHQIATQLAKYGADKSLEFAAQIQDEGLQKKALEGVVDEWFGQNPEAAWNWLVEQQAANPDDVQFNQELQRRAIRALGENDALGAIEFVEAIENPEFQASVRQGVLPSLFQEDPEGAMTYIEEVTAPASLDATYQSLAKRIAYSTPDLALLAAFRVKDQAQVAKLSQQILKGWSARRSSAYIVEKLQQIDLSEAQKSALIDSL</sequence>
<organism evidence="1 2">
    <name type="scientific">Thalassobacterium maritimum</name>
    <dbReference type="NCBI Taxonomy" id="3041265"/>
    <lineage>
        <taxon>Bacteria</taxon>
        <taxon>Pseudomonadati</taxon>
        <taxon>Verrucomicrobiota</taxon>
        <taxon>Opitutia</taxon>
        <taxon>Puniceicoccales</taxon>
        <taxon>Coraliomargaritaceae</taxon>
        <taxon>Thalassobacterium</taxon>
    </lineage>
</organism>
<comment type="caution">
    <text evidence="1">The sequence shown here is derived from an EMBL/GenBank/DDBJ whole genome shotgun (WGS) entry which is preliminary data.</text>
</comment>
<proteinExistence type="predicted"/>
<protein>
    <submittedName>
        <fullName evidence="1">Uncharacterized protein</fullName>
    </submittedName>
</protein>